<dbReference type="InterPro" id="IPR008979">
    <property type="entry name" value="Galactose-bd-like_sf"/>
</dbReference>
<reference evidence="8" key="2">
    <citation type="submission" date="2016-10" db="EMBL/GenBank/DDBJ databases">
        <authorList>
            <person name="de Groot N.N."/>
        </authorList>
    </citation>
    <scope>NUCLEOTIDE SEQUENCE [LARGE SCALE GENOMIC DNA]</scope>
    <source>
        <strain evidence="8">CGMCC 1.12397</strain>
    </source>
</reference>
<dbReference type="InterPro" id="IPR008999">
    <property type="entry name" value="Actin-crosslinking"/>
</dbReference>
<evidence type="ECO:0000313" key="7">
    <source>
        <dbReference type="EMBL" id="RDI70057.1"/>
    </source>
</evidence>
<name>A0A1H1FKM4_9EURY</name>
<sequence>MVDTTRRDVLLGLGAGTGLVLAGDAVRAQSDESTSDEPYRDADRPMDDRVAKLVGRLTTEEKISLLHQYQPPIRRVGLGAFRTGTEALHGVSWLEEATVFPQAIGLGSTWDPDLVERVGSAVGDEVRGKHDATHGGVGLNVWSPTVDPLRDPRWGRNEEGYSEDPLLSGEAGTAYVRGLAGQDSEYLKTAPTLKHFIGYNNETERTTTNAEIPPRLLRDYYAEFFRRPMESGDAVGVMASYNLVNGRPMTVSPMLDEMVREWAPDGSKVMNVSDAWAPVNLTGAQEYFESDAVARAAAVKAGLDSFTEYGSDSSTTTDALATALEEGHLDEAELDEAVGHVLSVRFRLGEFDPDSEVPYADITDDVIGRPEHRELAREAARKQAVLLKNDDDGDGVLPLSSDETVAVVGPLSESVFEDWYSGTPPYRITVQEGVRDRIGAENLRSAKGADTIALRHAESDRYVTAGVSAGGGGLGLNENEAPSVQLFDAVQWDERSWTLLASANQRYVTVDGDGLVNAAEAPAGWETVAETFEFVDVGGDAVALRHRQSDTFVAVEEGSLVTGAESESDAATFVREVRESGIDAAIEAVSEADAAVVTVGTHPLIGGRETKDREDLGLAPRQQELLERVVDEHPRTAVLLQTSYPVTMGGAQADAGAVLWSSHAGQETGRALSDVLFGSTAPGGRLPQTWPKSVEQLPDITNYNIAETGATYRYGDDDPLYAFGHGLSYSTFEYGDLQIPNSALTSGDAATISVEVTNAGSRAADEVAQLYTCQQRSRTDQPRRVLRGFERVRLDAGESTTVEFEVDHDEFAFWDVTRNERVVERSRHRVFVGSASDDIRARGTLRVDGEEIPPRTLSEPTRAVDADDWTWSEIDLLDRSKSEGTVVGMTADSWVSFADVDLREKPTEATVSFARPESGTATVELRRGSPSGTVLGRTDVESTGGEYAYEDATFSLEKATGKNRELYLVARGAVRVHTLRLG</sequence>
<dbReference type="Proteomes" id="UP000255421">
    <property type="component" value="Unassembled WGS sequence"/>
</dbReference>
<reference evidence="9" key="1">
    <citation type="submission" date="2016-10" db="EMBL/GenBank/DDBJ databases">
        <authorList>
            <person name="Varghese N."/>
            <person name="Submissions S."/>
        </authorList>
    </citation>
    <scope>NUCLEOTIDE SEQUENCE [LARGE SCALE GENOMIC DNA]</scope>
    <source>
        <strain evidence="9">CGMCC 1.12397</strain>
    </source>
</reference>
<dbReference type="OrthoDB" id="184547at2157"/>
<dbReference type="RefSeq" id="WP_092538762.1">
    <property type="nucleotide sequence ID" value="NZ_FNKQ01000004.1"/>
</dbReference>
<dbReference type="PROSITE" id="PS51318">
    <property type="entry name" value="TAT"/>
    <property type="match status" value="1"/>
</dbReference>
<dbReference type="Proteomes" id="UP000199289">
    <property type="component" value="Unassembled WGS sequence"/>
</dbReference>
<dbReference type="InterPro" id="IPR036881">
    <property type="entry name" value="Glyco_hydro_3_C_sf"/>
</dbReference>
<dbReference type="Pfam" id="PF01915">
    <property type="entry name" value="Glyco_hydro_3_C"/>
    <property type="match status" value="1"/>
</dbReference>
<dbReference type="FunFam" id="2.60.40.10:FF:000495">
    <property type="entry name" value="Periplasmic beta-glucosidase"/>
    <property type="match status" value="1"/>
</dbReference>
<dbReference type="InterPro" id="IPR005084">
    <property type="entry name" value="CBM6"/>
</dbReference>
<reference evidence="7 10" key="3">
    <citation type="submission" date="2018-07" db="EMBL/GenBank/DDBJ databases">
        <title>Genome sequence of extremly halophilic archaeon Halopelagius longus strain BC12-B1.</title>
        <authorList>
            <person name="Zhang X."/>
        </authorList>
    </citation>
    <scope>NUCLEOTIDE SEQUENCE [LARGE SCALE GENOMIC DNA]</scope>
    <source>
        <strain evidence="7 10">BC12-B1</strain>
    </source>
</reference>
<dbReference type="InterPro" id="IPR001764">
    <property type="entry name" value="Glyco_hydro_3_N"/>
</dbReference>
<dbReference type="EMBL" id="FNKQ01000004">
    <property type="protein sequence ID" value="SDR01437.1"/>
    <property type="molecule type" value="Genomic_DNA"/>
</dbReference>
<evidence type="ECO:0000259" key="6">
    <source>
        <dbReference type="SMART" id="SM01217"/>
    </source>
</evidence>
<proteinExistence type="inferred from homology"/>
<dbReference type="InterPro" id="IPR013783">
    <property type="entry name" value="Ig-like_fold"/>
</dbReference>
<dbReference type="Pfam" id="PF03422">
    <property type="entry name" value="CBM_6"/>
    <property type="match status" value="1"/>
</dbReference>
<feature type="domain" description="Fibronectin type III-like" evidence="6">
    <location>
        <begin position="766"/>
        <end position="836"/>
    </location>
</feature>
<dbReference type="InterPro" id="IPR044993">
    <property type="entry name" value="BXL"/>
</dbReference>
<protein>
    <submittedName>
        <fullName evidence="8">Beta-glucosidase</fullName>
    </submittedName>
</protein>
<comment type="similarity">
    <text evidence="1">Belongs to the glycosyl hydrolase 3 family.</text>
</comment>
<dbReference type="SUPFAM" id="SSF51445">
    <property type="entry name" value="(Trans)glycosidases"/>
    <property type="match status" value="1"/>
</dbReference>
<dbReference type="InterPro" id="IPR002772">
    <property type="entry name" value="Glyco_hydro_3_C"/>
</dbReference>
<dbReference type="Pfam" id="PF00933">
    <property type="entry name" value="Glyco_hydro_3"/>
    <property type="match status" value="1"/>
</dbReference>
<dbReference type="GO" id="GO:0045493">
    <property type="term" value="P:xylan catabolic process"/>
    <property type="evidence" value="ECO:0007669"/>
    <property type="project" value="InterPro"/>
</dbReference>
<evidence type="ECO:0000259" key="5">
    <source>
        <dbReference type="SMART" id="SM00606"/>
    </source>
</evidence>
<evidence type="ECO:0000256" key="1">
    <source>
        <dbReference type="ARBA" id="ARBA00005336"/>
    </source>
</evidence>
<dbReference type="CDD" id="cd04084">
    <property type="entry name" value="CBM6_xylanase-like"/>
    <property type="match status" value="1"/>
</dbReference>
<evidence type="ECO:0000256" key="2">
    <source>
        <dbReference type="ARBA" id="ARBA00022729"/>
    </source>
</evidence>
<keyword evidence="3" id="KW-0378">Hydrolase</keyword>
<keyword evidence="10" id="KW-1185">Reference proteome</keyword>
<dbReference type="PANTHER" id="PTHR42721">
    <property type="entry name" value="SUGAR HYDROLASE-RELATED"/>
    <property type="match status" value="1"/>
</dbReference>
<accession>A0A1H1FKM4</accession>
<dbReference type="InterPro" id="IPR026891">
    <property type="entry name" value="Fn3-like"/>
</dbReference>
<dbReference type="EMBL" id="QQST01000002">
    <property type="protein sequence ID" value="RDI70057.1"/>
    <property type="molecule type" value="Genomic_DNA"/>
</dbReference>
<dbReference type="SUPFAM" id="SSF52279">
    <property type="entry name" value="Beta-D-glucan exohydrolase, C-terminal domain"/>
    <property type="match status" value="1"/>
</dbReference>
<dbReference type="SUPFAM" id="SSF50405">
    <property type="entry name" value="Actin-crosslinking proteins"/>
    <property type="match status" value="1"/>
</dbReference>
<dbReference type="SMART" id="SM01217">
    <property type="entry name" value="Fn3_like"/>
    <property type="match status" value="1"/>
</dbReference>
<evidence type="ECO:0000313" key="9">
    <source>
        <dbReference type="Proteomes" id="UP000199289"/>
    </source>
</evidence>
<feature type="domain" description="Cellulose binding type IV" evidence="5">
    <location>
        <begin position="857"/>
        <end position="982"/>
    </location>
</feature>
<dbReference type="InterPro" id="IPR006311">
    <property type="entry name" value="TAT_signal"/>
</dbReference>
<dbReference type="InterPro" id="IPR017853">
    <property type="entry name" value="GH"/>
</dbReference>
<dbReference type="Gene3D" id="2.60.120.260">
    <property type="entry name" value="Galactose-binding domain-like"/>
    <property type="match status" value="1"/>
</dbReference>
<dbReference type="InterPro" id="IPR036962">
    <property type="entry name" value="Glyco_hydro_3_N_sf"/>
</dbReference>
<dbReference type="GO" id="GO:0030246">
    <property type="term" value="F:carbohydrate binding"/>
    <property type="evidence" value="ECO:0007669"/>
    <property type="project" value="InterPro"/>
</dbReference>
<dbReference type="GO" id="GO:0046556">
    <property type="term" value="F:alpha-L-arabinofuranosidase activity"/>
    <property type="evidence" value="ECO:0007669"/>
    <property type="project" value="TreeGrafter"/>
</dbReference>
<dbReference type="Gene3D" id="2.60.40.10">
    <property type="entry name" value="Immunoglobulins"/>
    <property type="match status" value="1"/>
</dbReference>
<dbReference type="GO" id="GO:0009044">
    <property type="term" value="F:xylan 1,4-beta-xylosidase activity"/>
    <property type="evidence" value="ECO:0007669"/>
    <property type="project" value="InterPro"/>
</dbReference>
<dbReference type="PANTHER" id="PTHR42721:SF3">
    <property type="entry name" value="BETA-D-XYLOSIDASE 5-RELATED"/>
    <property type="match status" value="1"/>
</dbReference>
<dbReference type="AlphaFoldDB" id="A0A1H1FKM4"/>
<evidence type="ECO:0000313" key="10">
    <source>
        <dbReference type="Proteomes" id="UP000255421"/>
    </source>
</evidence>
<dbReference type="Gene3D" id="3.40.50.1700">
    <property type="entry name" value="Glycoside hydrolase family 3 C-terminal domain"/>
    <property type="match status" value="1"/>
</dbReference>
<dbReference type="PRINTS" id="PR00133">
    <property type="entry name" value="GLHYDRLASE3"/>
</dbReference>
<dbReference type="Gene3D" id="2.60.120.380">
    <property type="match status" value="1"/>
</dbReference>
<evidence type="ECO:0000256" key="4">
    <source>
        <dbReference type="SAM" id="MobiDB-lite"/>
    </source>
</evidence>
<organism evidence="8 9">
    <name type="scientific">Halopelagius longus</name>
    <dbReference type="NCBI Taxonomy" id="1236180"/>
    <lineage>
        <taxon>Archaea</taxon>
        <taxon>Methanobacteriati</taxon>
        <taxon>Methanobacteriota</taxon>
        <taxon>Stenosarchaea group</taxon>
        <taxon>Halobacteria</taxon>
        <taxon>Halobacteriales</taxon>
        <taxon>Haloferacaceae</taxon>
    </lineage>
</organism>
<evidence type="ECO:0000313" key="8">
    <source>
        <dbReference type="EMBL" id="SDR01437.1"/>
    </source>
</evidence>
<gene>
    <name evidence="7" type="ORF">DWB78_15625</name>
    <name evidence="8" type="ORF">SAMN05216278_3262</name>
</gene>
<keyword evidence="2" id="KW-0732">Signal</keyword>
<dbReference type="InterPro" id="IPR006584">
    <property type="entry name" value="Cellulose-bd_IV"/>
</dbReference>
<dbReference type="SMART" id="SM00606">
    <property type="entry name" value="CBD_IV"/>
    <property type="match status" value="1"/>
</dbReference>
<evidence type="ECO:0000256" key="3">
    <source>
        <dbReference type="ARBA" id="ARBA00022801"/>
    </source>
</evidence>
<feature type="region of interest" description="Disordered" evidence="4">
    <location>
        <begin position="26"/>
        <end position="45"/>
    </location>
</feature>
<dbReference type="Pfam" id="PF14310">
    <property type="entry name" value="Fn3-like"/>
    <property type="match status" value="1"/>
</dbReference>
<dbReference type="GO" id="GO:0031222">
    <property type="term" value="P:arabinan catabolic process"/>
    <property type="evidence" value="ECO:0007669"/>
    <property type="project" value="TreeGrafter"/>
</dbReference>
<dbReference type="Gene3D" id="3.20.20.300">
    <property type="entry name" value="Glycoside hydrolase, family 3, N-terminal domain"/>
    <property type="match status" value="1"/>
</dbReference>
<dbReference type="SUPFAM" id="SSF49785">
    <property type="entry name" value="Galactose-binding domain-like"/>
    <property type="match status" value="1"/>
</dbReference>